<feature type="domain" description="L-asparaginase N-terminal" evidence="14">
    <location>
        <begin position="148"/>
        <end position="360"/>
    </location>
</feature>
<accession>A0A9J6H797</accession>
<dbReference type="Pfam" id="PF17763">
    <property type="entry name" value="Asparaginase_C"/>
    <property type="match status" value="1"/>
</dbReference>
<keyword evidence="8 11" id="KW-0040">ANK repeat</keyword>
<protein>
    <recommendedName>
        <fullName evidence="2">asparaginase</fullName>
        <ecNumber evidence="2">3.5.1.1</ecNumber>
    </recommendedName>
</protein>
<evidence type="ECO:0000259" key="14">
    <source>
        <dbReference type="Pfam" id="PF00710"/>
    </source>
</evidence>
<dbReference type="PANTHER" id="PTHR11707">
    <property type="entry name" value="L-ASPARAGINASE"/>
    <property type="match status" value="1"/>
</dbReference>
<dbReference type="GO" id="GO:0006887">
    <property type="term" value="P:exocytosis"/>
    <property type="evidence" value="ECO:0007669"/>
    <property type="project" value="UniProtKB-KW"/>
</dbReference>
<evidence type="ECO:0000259" key="15">
    <source>
        <dbReference type="Pfam" id="PF17763"/>
    </source>
</evidence>
<dbReference type="SMART" id="SM00870">
    <property type="entry name" value="Asparaginase"/>
    <property type="match status" value="1"/>
</dbReference>
<evidence type="ECO:0000256" key="13">
    <source>
        <dbReference type="SAM" id="MobiDB-lite"/>
    </source>
</evidence>
<dbReference type="VEuPathDB" id="VectorBase:HLOH_044764"/>
<dbReference type="InterPro" id="IPR041725">
    <property type="entry name" value="L-asparaginase_I"/>
</dbReference>
<dbReference type="InterPro" id="IPR006033">
    <property type="entry name" value="AsnA_fam"/>
</dbReference>
<dbReference type="NCBIfam" id="TIGR00519">
    <property type="entry name" value="asnASE_I"/>
    <property type="match status" value="1"/>
</dbReference>
<evidence type="ECO:0000256" key="5">
    <source>
        <dbReference type="ARBA" id="ARBA00022737"/>
    </source>
</evidence>
<sequence length="735" mass="80197">MPGRCAAFLPADVRDGGIIHLIPSLPLTCSRSDSAKAKVDRLSNEAARLSQRAPNSTTAVFGKMSEQIPSLSVECTNSVNGSRSRSSSPTLEPVNGVSGEASPPLAAVRPGRPSSRDRLDTSYAPKVLRKTSDCLTTQEPQLHSNETRVLVLYSGGTIGMVRDCDGVLRPMPQVMEKRLRTFPQLHDAEYSISHFTDPNKPPLVLPCTGDPNRVVYTIYEYDPLLDSSNATMDDWVRIALDIRAYYEQFDGFVVLHGTDTMAYTASALSFMLENLGKSVIITGSQIPIFEPRSDGRENLLNSLIIAGNYVIPEVTLMFNNKLFRGNRTSKSSINDLDAFCSPNMPPLATIGVKIKVNWKTVFQQNTMEKCRVHATLNRNVGLLRLFPSITVEVVRAFLTPPVQGVVLQTYGAGNGPTARADLLDEIRRATLRGILIVNCSQCTQGAVDAAYATGNTLCEAGVIPGSDMTPEAALTKLSYVLSKAEWSHATKKEMLQASLRGELSVSKPSKLDELDLITAIARTMNISSPEELQSLQTVLYPSILCSVTAQGDLDRLEVMRQFGAYLSSCDYDFRTPLHIASCEGNVAVVRYLLQHGASVHMRDRDHRTPLLGAVLGDQHAVIQLLVQAGAHLSLPATQLADDLCSAARNGNVKRLESYLLAGASLSESDATGRTCLHAACEAGQEAVVAFLLEHKVRPETKDIYNHTPEEVARLLGHKRLVQLFEKNVQTMNGNH</sequence>
<dbReference type="Pfam" id="PF00710">
    <property type="entry name" value="Asparaginase"/>
    <property type="match status" value="1"/>
</dbReference>
<feature type="active site" evidence="12">
    <location>
        <position position="258"/>
    </location>
</feature>
<dbReference type="InterPro" id="IPR027473">
    <property type="entry name" value="L-asparaginase_C"/>
</dbReference>
<dbReference type="PANTHER" id="PTHR11707:SF28">
    <property type="entry name" value="60 KDA LYSOPHOSPHOLIPASE"/>
    <property type="match status" value="1"/>
</dbReference>
<dbReference type="GO" id="GO:0009066">
    <property type="term" value="P:aspartate family amino acid metabolic process"/>
    <property type="evidence" value="ECO:0007669"/>
    <property type="project" value="UniProtKB-ARBA"/>
</dbReference>
<keyword evidence="7" id="KW-0638">Presynaptic neurotoxin</keyword>
<evidence type="ECO:0000313" key="17">
    <source>
        <dbReference type="Proteomes" id="UP000821853"/>
    </source>
</evidence>
<dbReference type="PROSITE" id="PS00917">
    <property type="entry name" value="ASN_GLN_ASE_2"/>
    <property type="match status" value="1"/>
</dbReference>
<evidence type="ECO:0000256" key="2">
    <source>
        <dbReference type="ARBA" id="ARBA00012920"/>
    </source>
</evidence>
<dbReference type="PRINTS" id="PR00139">
    <property type="entry name" value="ASNGLNASE"/>
</dbReference>
<dbReference type="GO" id="GO:0044218">
    <property type="term" value="C:other organism cell membrane"/>
    <property type="evidence" value="ECO:0007669"/>
    <property type="project" value="UniProtKB-KW"/>
</dbReference>
<keyword evidence="7" id="KW-0800">Toxin</keyword>
<comment type="subcellular location">
    <subcellularLocation>
        <location evidence="1">Target cell membrane</location>
    </subcellularLocation>
</comment>
<feature type="region of interest" description="Disordered" evidence="13">
    <location>
        <begin position="72"/>
        <end position="122"/>
    </location>
</feature>
<dbReference type="InterPro" id="IPR006034">
    <property type="entry name" value="Asparaginase/glutaminase-like"/>
</dbReference>
<evidence type="ECO:0000256" key="12">
    <source>
        <dbReference type="PROSITE-ProRule" id="PRU10100"/>
    </source>
</evidence>
<keyword evidence="9" id="KW-0472">Membrane</keyword>
<dbReference type="PROSITE" id="PS50088">
    <property type="entry name" value="ANK_REPEAT"/>
    <property type="match status" value="2"/>
</dbReference>
<dbReference type="EMBL" id="JABSTR010001154">
    <property type="protein sequence ID" value="KAH9383547.1"/>
    <property type="molecule type" value="Genomic_DNA"/>
</dbReference>
<dbReference type="OrthoDB" id="542841at2759"/>
<evidence type="ECO:0000313" key="16">
    <source>
        <dbReference type="EMBL" id="KAH9383547.1"/>
    </source>
</evidence>
<dbReference type="AlphaFoldDB" id="A0A9J6H797"/>
<dbReference type="FunFam" id="3.40.50.40:FF:000001">
    <property type="entry name" value="L-asparaginase 1"/>
    <property type="match status" value="1"/>
</dbReference>
<dbReference type="EC" id="3.5.1.1" evidence="2"/>
<dbReference type="InterPro" id="IPR027475">
    <property type="entry name" value="Asparaginase/glutaminase_AS2"/>
</dbReference>
<feature type="compositionally biased region" description="Polar residues" evidence="13">
    <location>
        <begin position="72"/>
        <end position="81"/>
    </location>
</feature>
<organism evidence="16 17">
    <name type="scientific">Haemaphysalis longicornis</name>
    <name type="common">Bush tick</name>
    <dbReference type="NCBI Taxonomy" id="44386"/>
    <lineage>
        <taxon>Eukaryota</taxon>
        <taxon>Metazoa</taxon>
        <taxon>Ecdysozoa</taxon>
        <taxon>Arthropoda</taxon>
        <taxon>Chelicerata</taxon>
        <taxon>Arachnida</taxon>
        <taxon>Acari</taxon>
        <taxon>Parasitiformes</taxon>
        <taxon>Ixodida</taxon>
        <taxon>Ixodoidea</taxon>
        <taxon>Ixodidae</taxon>
        <taxon>Haemaphysalinae</taxon>
        <taxon>Haemaphysalis</taxon>
    </lineage>
</organism>
<dbReference type="PIRSF" id="PIRSF001220">
    <property type="entry name" value="L-ASNase_gatD"/>
    <property type="match status" value="1"/>
</dbReference>
<keyword evidence="5" id="KW-0677">Repeat</keyword>
<comment type="caution">
    <text evidence="16">The sequence shown here is derived from an EMBL/GenBank/DDBJ whole genome shotgun (WGS) entry which is preliminary data.</text>
</comment>
<reference evidence="16 17" key="1">
    <citation type="journal article" date="2020" name="Cell">
        <title>Large-Scale Comparative Analyses of Tick Genomes Elucidate Their Genetic Diversity and Vector Capacities.</title>
        <authorList>
            <consortium name="Tick Genome and Microbiome Consortium (TIGMIC)"/>
            <person name="Jia N."/>
            <person name="Wang J."/>
            <person name="Shi W."/>
            <person name="Du L."/>
            <person name="Sun Y."/>
            <person name="Zhan W."/>
            <person name="Jiang J.F."/>
            <person name="Wang Q."/>
            <person name="Zhang B."/>
            <person name="Ji P."/>
            <person name="Bell-Sakyi L."/>
            <person name="Cui X.M."/>
            <person name="Yuan T.T."/>
            <person name="Jiang B.G."/>
            <person name="Yang W.F."/>
            <person name="Lam T.T."/>
            <person name="Chang Q.C."/>
            <person name="Ding S.J."/>
            <person name="Wang X.J."/>
            <person name="Zhu J.G."/>
            <person name="Ruan X.D."/>
            <person name="Zhao L."/>
            <person name="Wei J.T."/>
            <person name="Ye R.Z."/>
            <person name="Que T.C."/>
            <person name="Du C.H."/>
            <person name="Zhou Y.H."/>
            <person name="Cheng J.X."/>
            <person name="Dai P.F."/>
            <person name="Guo W.B."/>
            <person name="Han X.H."/>
            <person name="Huang E.J."/>
            <person name="Li L.F."/>
            <person name="Wei W."/>
            <person name="Gao Y.C."/>
            <person name="Liu J.Z."/>
            <person name="Shao H.Z."/>
            <person name="Wang X."/>
            <person name="Wang C.C."/>
            <person name="Yang T.C."/>
            <person name="Huo Q.B."/>
            <person name="Li W."/>
            <person name="Chen H.Y."/>
            <person name="Chen S.E."/>
            <person name="Zhou L.G."/>
            <person name="Ni X.B."/>
            <person name="Tian J.H."/>
            <person name="Sheng Y."/>
            <person name="Liu T."/>
            <person name="Pan Y.S."/>
            <person name="Xia L.Y."/>
            <person name="Li J."/>
            <person name="Zhao F."/>
            <person name="Cao W.C."/>
        </authorList>
    </citation>
    <scope>NUCLEOTIDE SEQUENCE [LARGE SCALE GENOMIC DNA]</scope>
    <source>
        <strain evidence="16">HaeL-2018</strain>
    </source>
</reference>
<evidence type="ECO:0000256" key="6">
    <source>
        <dbReference type="ARBA" id="ARBA00022801"/>
    </source>
</evidence>
<evidence type="ECO:0000256" key="10">
    <source>
        <dbReference type="ARBA" id="ARBA00061199"/>
    </source>
</evidence>
<evidence type="ECO:0000256" key="11">
    <source>
        <dbReference type="PROSITE-ProRule" id="PRU00023"/>
    </source>
</evidence>
<evidence type="ECO:0000256" key="7">
    <source>
        <dbReference type="ARBA" id="ARBA00023028"/>
    </source>
</evidence>
<keyword evidence="3" id="KW-0268">Exocytosis</keyword>
<evidence type="ECO:0000256" key="3">
    <source>
        <dbReference type="ARBA" id="ARBA00022483"/>
    </source>
</evidence>
<keyword evidence="7" id="KW-0528">Neurotoxin</keyword>
<name>A0A9J6H797_HAELO</name>
<evidence type="ECO:0000256" key="4">
    <source>
        <dbReference type="ARBA" id="ARBA00022537"/>
    </source>
</evidence>
<gene>
    <name evidence="16" type="ORF">HPB48_025119</name>
</gene>
<evidence type="ECO:0000256" key="1">
    <source>
        <dbReference type="ARBA" id="ARBA00004175"/>
    </source>
</evidence>
<evidence type="ECO:0000256" key="8">
    <source>
        <dbReference type="ARBA" id="ARBA00023043"/>
    </source>
</evidence>
<feature type="repeat" description="ANK" evidence="11">
    <location>
        <begin position="572"/>
        <end position="604"/>
    </location>
</feature>
<keyword evidence="4" id="KW-1052">Target cell membrane</keyword>
<dbReference type="Gene3D" id="3.40.50.40">
    <property type="match status" value="1"/>
</dbReference>
<dbReference type="GO" id="GO:0044231">
    <property type="term" value="C:host cell presynaptic membrane"/>
    <property type="evidence" value="ECO:0007669"/>
    <property type="project" value="UniProtKB-KW"/>
</dbReference>
<dbReference type="PROSITE" id="PS51732">
    <property type="entry name" value="ASN_GLN_ASE_3"/>
    <property type="match status" value="1"/>
</dbReference>
<comment type="similarity">
    <text evidence="10">In the N-terminal section; belongs to the asparaginase 1 family.</text>
</comment>
<dbReference type="SMART" id="SM00248">
    <property type="entry name" value="ANK"/>
    <property type="match status" value="3"/>
</dbReference>
<dbReference type="GO" id="GO:0004067">
    <property type="term" value="F:asparaginase activity"/>
    <property type="evidence" value="ECO:0007669"/>
    <property type="project" value="UniProtKB-UniRule"/>
</dbReference>
<dbReference type="OMA" id="CDVGVIP"/>
<dbReference type="SUPFAM" id="SSF53774">
    <property type="entry name" value="Glutaminase/Asparaginase"/>
    <property type="match status" value="1"/>
</dbReference>
<dbReference type="InterPro" id="IPR037152">
    <property type="entry name" value="L-asparaginase_N_sf"/>
</dbReference>
<dbReference type="Gene3D" id="3.40.50.1170">
    <property type="entry name" value="L-asparaginase, N-terminal domain"/>
    <property type="match status" value="1"/>
</dbReference>
<evidence type="ECO:0000256" key="9">
    <source>
        <dbReference type="ARBA" id="ARBA00023298"/>
    </source>
</evidence>
<dbReference type="InterPro" id="IPR002110">
    <property type="entry name" value="Ankyrin_rpt"/>
</dbReference>
<dbReference type="PIRSF" id="PIRSF500176">
    <property type="entry name" value="L_ASNase"/>
    <property type="match status" value="1"/>
</dbReference>
<dbReference type="InterPro" id="IPR027474">
    <property type="entry name" value="L-asparaginase_N"/>
</dbReference>
<dbReference type="InterPro" id="IPR040919">
    <property type="entry name" value="Asparaginase_C"/>
</dbReference>
<feature type="repeat" description="ANK" evidence="11">
    <location>
        <begin position="671"/>
        <end position="703"/>
    </location>
</feature>
<dbReference type="InterPro" id="IPR036152">
    <property type="entry name" value="Asp/glu_Ase-like_sf"/>
</dbReference>
<dbReference type="Pfam" id="PF12796">
    <property type="entry name" value="Ank_2"/>
    <property type="match status" value="2"/>
</dbReference>
<keyword evidence="17" id="KW-1185">Reference proteome</keyword>
<feature type="domain" description="Asparaginase/glutaminase C-terminal" evidence="15">
    <location>
        <begin position="379"/>
        <end position="492"/>
    </location>
</feature>
<dbReference type="Proteomes" id="UP000821853">
    <property type="component" value="Unassembled WGS sequence"/>
</dbReference>
<dbReference type="PROSITE" id="PS50297">
    <property type="entry name" value="ANK_REP_REGION"/>
    <property type="match status" value="2"/>
</dbReference>
<dbReference type="SFLD" id="SFLDS00057">
    <property type="entry name" value="Glutaminase/Asparaginase"/>
    <property type="match status" value="1"/>
</dbReference>
<keyword evidence="9" id="KW-1053">Target membrane</keyword>
<dbReference type="FunFam" id="3.40.50.1170:FF:000003">
    <property type="entry name" value="60 kDa lysophospholipase"/>
    <property type="match status" value="1"/>
</dbReference>
<proteinExistence type="inferred from homology"/>
<dbReference type="Gene3D" id="1.25.40.20">
    <property type="entry name" value="Ankyrin repeat-containing domain"/>
    <property type="match status" value="2"/>
</dbReference>
<dbReference type="SUPFAM" id="SSF48403">
    <property type="entry name" value="Ankyrin repeat"/>
    <property type="match status" value="1"/>
</dbReference>
<dbReference type="CDD" id="cd08963">
    <property type="entry name" value="L-asparaginase_I"/>
    <property type="match status" value="1"/>
</dbReference>
<dbReference type="InterPro" id="IPR036770">
    <property type="entry name" value="Ankyrin_rpt-contain_sf"/>
</dbReference>
<keyword evidence="6" id="KW-0378">Hydrolase</keyword>